<keyword evidence="3" id="KW-1185">Reference proteome</keyword>
<comment type="caution">
    <text evidence="2">The sequence shown here is derived from an EMBL/GenBank/DDBJ whole genome shotgun (WGS) entry which is preliminary data.</text>
</comment>
<dbReference type="InterPro" id="IPR016186">
    <property type="entry name" value="C-type_lectin-like/link_sf"/>
</dbReference>
<feature type="domain" description="C-type lectin" evidence="1">
    <location>
        <begin position="96"/>
        <end position="199"/>
    </location>
</feature>
<dbReference type="SUPFAM" id="SSF56436">
    <property type="entry name" value="C-type lectin-like"/>
    <property type="match status" value="2"/>
</dbReference>
<protein>
    <recommendedName>
        <fullName evidence="1">C-type lectin domain-containing protein</fullName>
    </recommendedName>
</protein>
<dbReference type="PANTHER" id="PTHR45784:SF3">
    <property type="entry name" value="C-TYPE LECTIN DOMAIN FAMILY 4 MEMBER K-LIKE-RELATED"/>
    <property type="match status" value="1"/>
</dbReference>
<accession>A0AAW0MTC4</accession>
<name>A0AAW0MTC4_9GOBI</name>
<evidence type="ECO:0000313" key="2">
    <source>
        <dbReference type="EMBL" id="KAK7883831.1"/>
    </source>
</evidence>
<dbReference type="PROSITE" id="PS50041">
    <property type="entry name" value="C_TYPE_LECTIN_2"/>
    <property type="match status" value="1"/>
</dbReference>
<evidence type="ECO:0000313" key="3">
    <source>
        <dbReference type="Proteomes" id="UP001460270"/>
    </source>
</evidence>
<organism evidence="2 3">
    <name type="scientific">Mugilogobius chulae</name>
    <name type="common">yellowstripe goby</name>
    <dbReference type="NCBI Taxonomy" id="88201"/>
    <lineage>
        <taxon>Eukaryota</taxon>
        <taxon>Metazoa</taxon>
        <taxon>Chordata</taxon>
        <taxon>Craniata</taxon>
        <taxon>Vertebrata</taxon>
        <taxon>Euteleostomi</taxon>
        <taxon>Actinopterygii</taxon>
        <taxon>Neopterygii</taxon>
        <taxon>Teleostei</taxon>
        <taxon>Neoteleostei</taxon>
        <taxon>Acanthomorphata</taxon>
        <taxon>Gobiaria</taxon>
        <taxon>Gobiiformes</taxon>
        <taxon>Gobioidei</taxon>
        <taxon>Gobiidae</taxon>
        <taxon>Gobionellinae</taxon>
        <taxon>Mugilogobius</taxon>
    </lineage>
</organism>
<reference evidence="3" key="1">
    <citation type="submission" date="2024-04" db="EMBL/GenBank/DDBJ databases">
        <title>Salinicola lusitanus LLJ914,a marine bacterium isolated from the Okinawa Trough.</title>
        <authorList>
            <person name="Li J."/>
        </authorList>
    </citation>
    <scope>NUCLEOTIDE SEQUENCE [LARGE SCALE GENOMIC DNA]</scope>
</reference>
<dbReference type="InterPro" id="IPR016187">
    <property type="entry name" value="CTDL_fold"/>
</dbReference>
<dbReference type="Gene3D" id="3.10.100.10">
    <property type="entry name" value="Mannose-Binding Protein A, subunit A"/>
    <property type="match status" value="2"/>
</dbReference>
<dbReference type="EMBL" id="JBBPFD010000020">
    <property type="protein sequence ID" value="KAK7883831.1"/>
    <property type="molecule type" value="Genomic_DNA"/>
</dbReference>
<dbReference type="Proteomes" id="UP001460270">
    <property type="component" value="Unassembled WGS sequence"/>
</dbReference>
<dbReference type="PANTHER" id="PTHR45784">
    <property type="entry name" value="C-TYPE LECTIN DOMAIN FAMILY 20 MEMBER A-RELATED"/>
    <property type="match status" value="1"/>
</dbReference>
<sequence length="582" mass="65435">MLPHRVLHVSLHQRAKDLGDAQQYCREHYTDLASVWSEEVMLQLTRPSTYAGDAWIGLFDDPASWFKVLGNDSNSWRWSATEDTSTSFPEPGFKNYTFVTTSMTWKNAQSYCREHYTDLAMIEDETENAAVASMIGGHAVWIGLYREPFRWSDGSDKNFTNWLAGEPNNGGKLPFCVLERNGHKWFDVPCSYLYPFHCHRAVKGKLLIMVMKLQSQADLSQPDIWGQFPEKVKEELLMMGLSDLKLHNHIFRAIQFQHGSNISQCCTGTFNIFVSPKSSHPCVPAHHHHLQGPCHSHPPPHSLSLTPPSSELFPPHFLSQCPGLASPSTGPLPPHSFSQRSILTSPSTRTFTSSLFQSALHPNITIYRDIVIAPKIQLLKDHKPNISQSISHLQGDMKRQFLLKFQVSNSKQSGLVLTTLQRFIMTSNQLMVVLKEPLIITLMWFFFSFKESHMVHLWKSCCTRTSSSSTSVSPNSETRLKHQLSIFSKTAIFVPHIRFCLVIVQVFISNQHGSTSLVHLPHLVLTVMCLQSAPAPPGPDCDVASEVHLSHLVLTVMCLQSSPAPPGPDCDVSPEFTCPTWS</sequence>
<proteinExistence type="predicted"/>
<dbReference type="Pfam" id="PF00059">
    <property type="entry name" value="Lectin_C"/>
    <property type="match status" value="1"/>
</dbReference>
<gene>
    <name evidence="2" type="ORF">WMY93_026954</name>
</gene>
<evidence type="ECO:0000259" key="1">
    <source>
        <dbReference type="PROSITE" id="PS50041"/>
    </source>
</evidence>
<dbReference type="InterPro" id="IPR001304">
    <property type="entry name" value="C-type_lectin-like"/>
</dbReference>
<dbReference type="SMART" id="SM00034">
    <property type="entry name" value="CLECT"/>
    <property type="match status" value="1"/>
</dbReference>
<dbReference type="AlphaFoldDB" id="A0AAW0MTC4"/>